<name>A0A517ZCB9_9PLAN</name>
<feature type="transmembrane region" description="Helical" evidence="1">
    <location>
        <begin position="81"/>
        <end position="99"/>
    </location>
</feature>
<keyword evidence="1" id="KW-1133">Transmembrane helix</keyword>
<sequence>MSSASRFRRRLIAVGFLSVGIIIATFVERAPDPWQARLIAPAAILYGALGLMIPSCVHDIVRPELGHLQLWAESGSRPFQAGLAAVGIGLLIGLVWNVYA</sequence>
<evidence type="ECO:0000256" key="1">
    <source>
        <dbReference type="SAM" id="Phobius"/>
    </source>
</evidence>
<feature type="transmembrane region" description="Helical" evidence="1">
    <location>
        <begin position="39"/>
        <end position="61"/>
    </location>
</feature>
<dbReference type="Proteomes" id="UP000320496">
    <property type="component" value="Chromosome"/>
</dbReference>
<reference evidence="2 3" key="1">
    <citation type="submission" date="2019-02" db="EMBL/GenBank/DDBJ databases">
        <title>Deep-cultivation of Planctomycetes and their phenomic and genomic characterization uncovers novel biology.</title>
        <authorList>
            <person name="Wiegand S."/>
            <person name="Jogler M."/>
            <person name="Boedeker C."/>
            <person name="Pinto D."/>
            <person name="Vollmers J."/>
            <person name="Rivas-Marin E."/>
            <person name="Kohn T."/>
            <person name="Peeters S.H."/>
            <person name="Heuer A."/>
            <person name="Rast P."/>
            <person name="Oberbeckmann S."/>
            <person name="Bunk B."/>
            <person name="Jeske O."/>
            <person name="Meyerdierks A."/>
            <person name="Storesund J.E."/>
            <person name="Kallscheuer N."/>
            <person name="Luecker S."/>
            <person name="Lage O.M."/>
            <person name="Pohl T."/>
            <person name="Merkel B.J."/>
            <person name="Hornburger P."/>
            <person name="Mueller R.-W."/>
            <person name="Bruemmer F."/>
            <person name="Labrenz M."/>
            <person name="Spormann A.M."/>
            <person name="Op den Camp H."/>
            <person name="Overmann J."/>
            <person name="Amann R."/>
            <person name="Jetten M.S.M."/>
            <person name="Mascher T."/>
            <person name="Medema M.H."/>
            <person name="Devos D.P."/>
            <person name="Kaster A.-K."/>
            <person name="Ovreas L."/>
            <person name="Rohde M."/>
            <person name="Galperin M.Y."/>
            <person name="Jogler C."/>
        </authorList>
    </citation>
    <scope>NUCLEOTIDE SEQUENCE [LARGE SCALE GENOMIC DNA]</scope>
    <source>
        <strain evidence="2 3">Mal4</strain>
    </source>
</reference>
<keyword evidence="1" id="KW-0812">Transmembrane</keyword>
<dbReference type="RefSeq" id="WP_145371223.1">
    <property type="nucleotide sequence ID" value="NZ_CP036275.1"/>
</dbReference>
<evidence type="ECO:0000313" key="2">
    <source>
        <dbReference type="EMBL" id="QDU40102.1"/>
    </source>
</evidence>
<accession>A0A517ZCB9</accession>
<organism evidence="2 3">
    <name type="scientific">Maioricimonas rarisocia</name>
    <dbReference type="NCBI Taxonomy" id="2528026"/>
    <lineage>
        <taxon>Bacteria</taxon>
        <taxon>Pseudomonadati</taxon>
        <taxon>Planctomycetota</taxon>
        <taxon>Planctomycetia</taxon>
        <taxon>Planctomycetales</taxon>
        <taxon>Planctomycetaceae</taxon>
        <taxon>Maioricimonas</taxon>
    </lineage>
</organism>
<gene>
    <name evidence="2" type="ORF">Mal4_44560</name>
</gene>
<keyword evidence="3" id="KW-1185">Reference proteome</keyword>
<evidence type="ECO:0000313" key="3">
    <source>
        <dbReference type="Proteomes" id="UP000320496"/>
    </source>
</evidence>
<proteinExistence type="predicted"/>
<protein>
    <submittedName>
        <fullName evidence="2">Uncharacterized protein</fullName>
    </submittedName>
</protein>
<dbReference type="EMBL" id="CP036275">
    <property type="protein sequence ID" value="QDU40102.1"/>
    <property type="molecule type" value="Genomic_DNA"/>
</dbReference>
<dbReference type="AlphaFoldDB" id="A0A517ZCB9"/>
<dbReference type="KEGG" id="mri:Mal4_44560"/>
<keyword evidence="1" id="KW-0472">Membrane</keyword>